<gene>
    <name evidence="2" type="ORF">B0J11DRAFT_60507</name>
</gene>
<proteinExistence type="predicted"/>
<dbReference type="InterPro" id="IPR007685">
    <property type="entry name" value="RelA_SpoT"/>
</dbReference>
<dbReference type="EMBL" id="JAGMWT010000010">
    <property type="protein sequence ID" value="KAH7121208.1"/>
    <property type="molecule type" value="Genomic_DNA"/>
</dbReference>
<dbReference type="AlphaFoldDB" id="A0A9P9DL90"/>
<evidence type="ECO:0000313" key="3">
    <source>
        <dbReference type="Proteomes" id="UP000700596"/>
    </source>
</evidence>
<dbReference type="PANTHER" id="PTHR41773:SF1">
    <property type="entry name" value="RELA_SPOT DOMAIN-CONTAINING PROTEIN"/>
    <property type="match status" value="1"/>
</dbReference>
<dbReference type="OrthoDB" id="4719016at2759"/>
<dbReference type="Pfam" id="PF04607">
    <property type="entry name" value="RelA_SpoT"/>
    <property type="match status" value="1"/>
</dbReference>
<organism evidence="2 3">
    <name type="scientific">Dendryphion nanum</name>
    <dbReference type="NCBI Taxonomy" id="256645"/>
    <lineage>
        <taxon>Eukaryota</taxon>
        <taxon>Fungi</taxon>
        <taxon>Dikarya</taxon>
        <taxon>Ascomycota</taxon>
        <taxon>Pezizomycotina</taxon>
        <taxon>Dothideomycetes</taxon>
        <taxon>Pleosporomycetidae</taxon>
        <taxon>Pleosporales</taxon>
        <taxon>Torulaceae</taxon>
        <taxon>Dendryphion</taxon>
    </lineage>
</organism>
<dbReference type="Gene3D" id="3.30.460.10">
    <property type="entry name" value="Beta Polymerase, domain 2"/>
    <property type="match status" value="1"/>
</dbReference>
<feature type="domain" description="RelA/SpoT" evidence="1">
    <location>
        <begin position="66"/>
        <end position="180"/>
    </location>
</feature>
<dbReference type="CDD" id="cd05399">
    <property type="entry name" value="NT_Rel-Spo_like"/>
    <property type="match status" value="1"/>
</dbReference>
<sequence>MTTGGFPLGPVQAQANQEYDEIKIKFCIADYRQIWWKYDRLARTAKDVFDTYAKQRNMHPLPLCTYRAKQPESLERKMYRRKNNDLHTILDLVGIRILLYFPDQAEQVEEMLDQCFENVYKKPRDGTSDYKACIYHITVKQRDMDDLVMPNQHTTVEVQVVSVLMHAWAEVEHERYKGINDSTPEEDRLLEELNQIVLAGEKTLLRLHQLCEARKAKQKKSNAATIVLKDTTMS</sequence>
<dbReference type="GO" id="GO:0015969">
    <property type="term" value="P:guanosine tetraphosphate metabolic process"/>
    <property type="evidence" value="ECO:0007669"/>
    <property type="project" value="InterPro"/>
</dbReference>
<comment type="caution">
    <text evidence="2">The sequence shown here is derived from an EMBL/GenBank/DDBJ whole genome shotgun (WGS) entry which is preliminary data.</text>
</comment>
<dbReference type="SMART" id="SM00954">
    <property type="entry name" value="RelA_SpoT"/>
    <property type="match status" value="1"/>
</dbReference>
<dbReference type="SUPFAM" id="SSF81301">
    <property type="entry name" value="Nucleotidyltransferase"/>
    <property type="match status" value="1"/>
</dbReference>
<dbReference type="Proteomes" id="UP000700596">
    <property type="component" value="Unassembled WGS sequence"/>
</dbReference>
<dbReference type="PANTHER" id="PTHR41773">
    <property type="entry name" value="GTP PYROPHOSPHATASE-RELATED"/>
    <property type="match status" value="1"/>
</dbReference>
<evidence type="ECO:0000313" key="2">
    <source>
        <dbReference type="EMBL" id="KAH7121208.1"/>
    </source>
</evidence>
<name>A0A9P9DL90_9PLEO</name>
<dbReference type="InterPro" id="IPR043519">
    <property type="entry name" value="NT_sf"/>
</dbReference>
<reference evidence="2" key="1">
    <citation type="journal article" date="2021" name="Nat. Commun.">
        <title>Genetic determinants of endophytism in the Arabidopsis root mycobiome.</title>
        <authorList>
            <person name="Mesny F."/>
            <person name="Miyauchi S."/>
            <person name="Thiergart T."/>
            <person name="Pickel B."/>
            <person name="Atanasova L."/>
            <person name="Karlsson M."/>
            <person name="Huettel B."/>
            <person name="Barry K.W."/>
            <person name="Haridas S."/>
            <person name="Chen C."/>
            <person name="Bauer D."/>
            <person name="Andreopoulos W."/>
            <person name="Pangilinan J."/>
            <person name="LaButti K."/>
            <person name="Riley R."/>
            <person name="Lipzen A."/>
            <person name="Clum A."/>
            <person name="Drula E."/>
            <person name="Henrissat B."/>
            <person name="Kohler A."/>
            <person name="Grigoriev I.V."/>
            <person name="Martin F.M."/>
            <person name="Hacquard S."/>
        </authorList>
    </citation>
    <scope>NUCLEOTIDE SEQUENCE</scope>
    <source>
        <strain evidence="2">MPI-CAGE-CH-0243</strain>
    </source>
</reference>
<evidence type="ECO:0000259" key="1">
    <source>
        <dbReference type="SMART" id="SM00954"/>
    </source>
</evidence>
<accession>A0A9P9DL90</accession>
<protein>
    <recommendedName>
        <fullName evidence="1">RelA/SpoT domain-containing protein</fullName>
    </recommendedName>
</protein>
<keyword evidence="3" id="KW-1185">Reference proteome</keyword>